<dbReference type="PROSITE" id="PS50176">
    <property type="entry name" value="ARM_REPEAT"/>
    <property type="match status" value="2"/>
</dbReference>
<dbReference type="PRINTS" id="PR01869">
    <property type="entry name" value="BCATNINFAMLY"/>
</dbReference>
<evidence type="ECO:0000256" key="2">
    <source>
        <dbReference type="SAM" id="MobiDB-lite"/>
    </source>
</evidence>
<evidence type="ECO:0000256" key="1">
    <source>
        <dbReference type="PROSITE-ProRule" id="PRU00259"/>
    </source>
</evidence>
<dbReference type="SUPFAM" id="SSF48371">
    <property type="entry name" value="ARM repeat"/>
    <property type="match status" value="2"/>
</dbReference>
<dbReference type="PANTHER" id="PTHR45976">
    <property type="entry name" value="ARMADILLO SEGMENT POLARITY PROTEIN"/>
    <property type="match status" value="1"/>
</dbReference>
<dbReference type="InterPro" id="IPR011989">
    <property type="entry name" value="ARM-like"/>
</dbReference>
<dbReference type="InterPro" id="IPR013284">
    <property type="entry name" value="Beta-catenin"/>
</dbReference>
<dbReference type="AlphaFoldDB" id="A0A0X3NMG0"/>
<evidence type="ECO:0008006" key="4">
    <source>
        <dbReference type="Google" id="ProtNLM"/>
    </source>
</evidence>
<evidence type="ECO:0000313" key="3">
    <source>
        <dbReference type="EMBL" id="JAP40673.1"/>
    </source>
</evidence>
<dbReference type="SMART" id="SM00185">
    <property type="entry name" value="ARM"/>
    <property type="match status" value="9"/>
</dbReference>
<sequence>MPRITPGQSRPIPLPRTRRSRLVDSLSRVDDQRPKGPDESVGLRESEASFHLSEGMPSSASIGLQQESAVHRLEPAASNLAKVIEMLINFETDATAAANNVHKLTRLLDADSSSENQYNACAVLHKLAQKQASRNGLAVFPQVLESLVRLLQTTHDIDTQTEASLALRQLCNAKPAASAVGQYLPIPTLVQLLSHPTETIMLTALSILHKMMLYLPEQSRAEVRSCGGPIQLTALFSQDYISDPSWLIVCCDAIRMTAYEDEETKLILLDSDLPAKVIHLFQTVRREKLHYALARLIKVLSVCTECKQGLVEAGAVQALTSLLSSSHDSLVLEALWGLRNMSDQAFHLTDTNELLRLLVPLLSSSVEHIAICTAGCLCNLSCQNAHNKATVVELGGVPALCACMRRFLSREEVTEPVCAALRNVTHRNSRTDTALRQIQSAGALGDIVGLLNADSDPSQLPLVKAVVGLVRNLGLDRDCRCELQKLGATGRLILILKRADGVFEEATRRRGSIVSSSSELSYIEGVRLEDLLELTMVALKSMAMHSPGRSEVIQATSVISLIVRYLYDQSEYLQLASVSLLGEIAVTSDGARAIEEQGAVARITELVQSSNSAVATYSATVLHRIAQSKPVDYQRRLSQELRQSLFDGGVVTGHEAGLSRSTPSGETNPPLPLPRHAGETPLLQLPDVPRDPLPNGHAHDTFHRDSVDGHRFNLLPAKFKRDLRLSTRADGEGQTYTDSVFVEGREAPQLI</sequence>
<dbReference type="Pfam" id="PF00514">
    <property type="entry name" value="Arm"/>
    <property type="match status" value="2"/>
</dbReference>
<reference evidence="3" key="1">
    <citation type="submission" date="2016-01" db="EMBL/GenBank/DDBJ databases">
        <title>Reference transcriptome for the parasite Schistocephalus solidus: insights into the molecular evolution of parasitism.</title>
        <authorList>
            <person name="Hebert F.O."/>
            <person name="Grambauer S."/>
            <person name="Barber I."/>
            <person name="Landry C.R."/>
            <person name="Aubin-Horth N."/>
        </authorList>
    </citation>
    <scope>NUCLEOTIDE SEQUENCE</scope>
</reference>
<accession>A0A0X3NMG0</accession>
<organism evidence="3">
    <name type="scientific">Schistocephalus solidus</name>
    <name type="common">Tapeworm</name>
    <dbReference type="NCBI Taxonomy" id="70667"/>
    <lineage>
        <taxon>Eukaryota</taxon>
        <taxon>Metazoa</taxon>
        <taxon>Spiralia</taxon>
        <taxon>Lophotrochozoa</taxon>
        <taxon>Platyhelminthes</taxon>
        <taxon>Cestoda</taxon>
        <taxon>Eucestoda</taxon>
        <taxon>Diphyllobothriidea</taxon>
        <taxon>Diphyllobothriidae</taxon>
        <taxon>Schistocephalus</taxon>
    </lineage>
</organism>
<name>A0A0X3NMG0_SCHSO</name>
<feature type="repeat" description="ARM" evidence="1">
    <location>
        <begin position="314"/>
        <end position="342"/>
    </location>
</feature>
<dbReference type="InterPro" id="IPR000225">
    <property type="entry name" value="Armadillo"/>
</dbReference>
<protein>
    <recommendedName>
        <fullName evidence="4">Armadillo segment polarity protein</fullName>
    </recommendedName>
</protein>
<dbReference type="Gene3D" id="1.25.10.10">
    <property type="entry name" value="Leucine-rich Repeat Variant"/>
    <property type="match status" value="1"/>
</dbReference>
<dbReference type="InterPro" id="IPR016024">
    <property type="entry name" value="ARM-type_fold"/>
</dbReference>
<proteinExistence type="predicted"/>
<dbReference type="GO" id="GO:0007155">
    <property type="term" value="P:cell adhesion"/>
    <property type="evidence" value="ECO:0007669"/>
    <property type="project" value="InterPro"/>
</dbReference>
<feature type="compositionally biased region" description="Basic and acidic residues" evidence="2">
    <location>
        <begin position="27"/>
        <end position="44"/>
    </location>
</feature>
<feature type="region of interest" description="Disordered" evidence="2">
    <location>
        <begin position="652"/>
        <end position="681"/>
    </location>
</feature>
<feature type="region of interest" description="Disordered" evidence="2">
    <location>
        <begin position="1"/>
        <end position="44"/>
    </location>
</feature>
<feature type="repeat" description="ARM" evidence="1">
    <location>
        <begin position="353"/>
        <end position="395"/>
    </location>
</feature>
<dbReference type="EMBL" id="GEEE01022552">
    <property type="protein sequence ID" value="JAP40673.1"/>
    <property type="molecule type" value="Transcribed_RNA"/>
</dbReference>
<dbReference type="GO" id="GO:0045296">
    <property type="term" value="F:cadherin binding"/>
    <property type="evidence" value="ECO:0007669"/>
    <property type="project" value="InterPro"/>
</dbReference>
<gene>
    <name evidence="3" type="ORF">TR88078</name>
</gene>